<feature type="compositionally biased region" description="Pro residues" evidence="1">
    <location>
        <begin position="696"/>
        <end position="705"/>
    </location>
</feature>
<evidence type="ECO:0000256" key="1">
    <source>
        <dbReference type="SAM" id="MobiDB-lite"/>
    </source>
</evidence>
<protein>
    <submittedName>
        <fullName evidence="2">Uncharacterized protein</fullName>
    </submittedName>
</protein>
<dbReference type="EMBL" id="JARBHB010000016">
    <property type="protein sequence ID" value="KAJ8866750.1"/>
    <property type="molecule type" value="Genomic_DNA"/>
</dbReference>
<sequence>MLACAILPTRHRVRGIYLRNYNARLWDTTNPPPCKGHISSPLQCSLVGYYQPATVEEPVPSGLRSYPPHSANDRLHSRPGRRPTDHCICQYNLEEQDVNRRPATHQQTAPREVLMLRDKEERPVVRPRRQQRATSEIRRKNERSLKVTTSDAVLHRKLLYFIRKRTMQLRAQGQEARERYGRHSSASSLLHGVQCFRPNTLLRVFTMGPHRGAVLHVNAATAAIRHSLFLANTHSHLNTMCGSHPRFWHDKKNHTWRYKMATVYLPQNLCKTIATGGAVTERLALSPATKANRVQSPAGSPDFCTWESCTMPLVGGFPRGSPVSPALSFRRCSMLTSITLINRTIGSALHSPARTGDGALVARGRVDLTTRALLGLQRGEQLQVGGRRLKDRKTAERKNSELVWCSELIFCVDLGSDLGPSFERRWYNRAEVLYSQVYCSNESLSAPVLTEPWCNGHGYPTGENCYGFSADNCPAKRLLSPPLNALLVVASLSSHTCRALRERVRYLPADDGMRRHQRSFRASMVVILARHSFNTNICVFTLPSRHNHDALVDDRRVVRRRSVLAFLCGRRPIAVVRMTRHNCDGVMSKNHDPAAGASLCFAQSSALFRMLYARGMHGACPQDAPMAMSQYSLHVKSVASLELLGSALSLSLLLYVLRRHTDCSVATSPRPYQIGIPLGNYKKKAALLTLRRRRAPPPQGPPSPPRTEISELVNPAVWAGTGSDN</sequence>
<evidence type="ECO:0000313" key="3">
    <source>
        <dbReference type="Proteomes" id="UP001159363"/>
    </source>
</evidence>
<feature type="region of interest" description="Disordered" evidence="1">
    <location>
        <begin position="60"/>
        <end position="82"/>
    </location>
</feature>
<organism evidence="2 3">
    <name type="scientific">Dryococelus australis</name>
    <dbReference type="NCBI Taxonomy" id="614101"/>
    <lineage>
        <taxon>Eukaryota</taxon>
        <taxon>Metazoa</taxon>
        <taxon>Ecdysozoa</taxon>
        <taxon>Arthropoda</taxon>
        <taxon>Hexapoda</taxon>
        <taxon>Insecta</taxon>
        <taxon>Pterygota</taxon>
        <taxon>Neoptera</taxon>
        <taxon>Polyneoptera</taxon>
        <taxon>Phasmatodea</taxon>
        <taxon>Verophasmatodea</taxon>
        <taxon>Anareolatae</taxon>
        <taxon>Phasmatidae</taxon>
        <taxon>Eurycanthinae</taxon>
        <taxon>Dryococelus</taxon>
    </lineage>
</organism>
<accession>A0ABQ9G2P7</accession>
<keyword evidence="3" id="KW-1185">Reference proteome</keyword>
<comment type="caution">
    <text evidence="2">The sequence shown here is derived from an EMBL/GenBank/DDBJ whole genome shotgun (WGS) entry which is preliminary data.</text>
</comment>
<gene>
    <name evidence="2" type="ORF">PR048_032611</name>
</gene>
<reference evidence="2 3" key="1">
    <citation type="submission" date="2023-02" db="EMBL/GenBank/DDBJ databases">
        <title>LHISI_Scaffold_Assembly.</title>
        <authorList>
            <person name="Stuart O.P."/>
            <person name="Cleave R."/>
            <person name="Magrath M.J.L."/>
            <person name="Mikheyev A.S."/>
        </authorList>
    </citation>
    <scope>NUCLEOTIDE SEQUENCE [LARGE SCALE GENOMIC DNA]</scope>
    <source>
        <strain evidence="2">Daus_M_001</strain>
        <tissue evidence="2">Leg muscle</tissue>
    </source>
</reference>
<proteinExistence type="predicted"/>
<name>A0ABQ9G2P7_9NEOP</name>
<dbReference type="Proteomes" id="UP001159363">
    <property type="component" value="Chromosome 15"/>
</dbReference>
<feature type="region of interest" description="Disordered" evidence="1">
    <location>
        <begin position="692"/>
        <end position="725"/>
    </location>
</feature>
<evidence type="ECO:0000313" key="2">
    <source>
        <dbReference type="EMBL" id="KAJ8866750.1"/>
    </source>
</evidence>